<evidence type="ECO:0000313" key="1">
    <source>
        <dbReference type="EMBL" id="AHH98338.1"/>
    </source>
</evidence>
<gene>
    <name evidence="1" type="ORF">KALB_4976</name>
</gene>
<dbReference type="eggNOG" id="ENOG5032YXF">
    <property type="taxonomic scope" value="Bacteria"/>
</dbReference>
<reference evidence="1 2" key="1">
    <citation type="journal article" date="2014" name="BMC Genomics">
        <title>Complete genome sequence of producer of the glycopeptide antibiotic Aculeximycin Kutzneria albida DSM 43870T, a representative of minor genus of Pseudonocardiaceae.</title>
        <authorList>
            <person name="Rebets Y."/>
            <person name="Tokovenko B."/>
            <person name="Lushchyk I."/>
            <person name="Ruckert C."/>
            <person name="Zaburannyi N."/>
            <person name="Bechthold A."/>
            <person name="Kalinowski J."/>
            <person name="Luzhetskyy A."/>
        </authorList>
    </citation>
    <scope>NUCLEOTIDE SEQUENCE [LARGE SCALE GENOMIC DNA]</scope>
    <source>
        <strain evidence="1">DSM 43870</strain>
    </source>
</reference>
<dbReference type="RefSeq" id="WP_025358352.1">
    <property type="nucleotide sequence ID" value="NZ_CP007155.1"/>
</dbReference>
<protein>
    <submittedName>
        <fullName evidence="1">Uncharacterized protein</fullName>
    </submittedName>
</protein>
<sequence length="384" mass="41282">MPNADDWVAYAVNTKTGQILTELPFVDSLSYSYKINDAGGGSVTVPLGGTGMSKADFEEISKPWHYSVAICYKQFVVQAGPVMGESYTDNQGKSQLTFAGMWKYLSKRLVLPPTWVAGANPAVSGADTLYANTTWRNIAIQLVADTTTRNSLPIVTPTLDAASTVTQQYYGYDMSLVADALTNVTSLSTNVELEFRPTFSATPGYIQWTLRAGSPRLGQIGAPWVWDYGDRGSLTSLDYATDGSMMEHADYARGSGSQYNLAIGTYYDPTLVTAGYPLLEGVNGANTQETNTTTLASYAQATVQTYAYPVATFSATVRIDGTDGTGQLTGSPTIDQVSVGDTGTFCVQRHRRIPDGNYTLRITGIDSVDYRTAKLTLQSTAGVA</sequence>
<dbReference type="AlphaFoldDB" id="W5WB16"/>
<dbReference type="HOGENOM" id="CLU_719208_0_0_11"/>
<dbReference type="Proteomes" id="UP000019225">
    <property type="component" value="Chromosome"/>
</dbReference>
<dbReference type="STRING" id="1449976.KALB_4976"/>
<dbReference type="OrthoDB" id="3194419at2"/>
<organism evidence="1 2">
    <name type="scientific">Kutzneria albida DSM 43870</name>
    <dbReference type="NCBI Taxonomy" id="1449976"/>
    <lineage>
        <taxon>Bacteria</taxon>
        <taxon>Bacillati</taxon>
        <taxon>Actinomycetota</taxon>
        <taxon>Actinomycetes</taxon>
        <taxon>Pseudonocardiales</taxon>
        <taxon>Pseudonocardiaceae</taxon>
        <taxon>Kutzneria</taxon>
    </lineage>
</organism>
<proteinExistence type="predicted"/>
<dbReference type="EMBL" id="CP007155">
    <property type="protein sequence ID" value="AHH98338.1"/>
    <property type="molecule type" value="Genomic_DNA"/>
</dbReference>
<name>W5WB16_9PSEU</name>
<keyword evidence="2" id="KW-1185">Reference proteome</keyword>
<evidence type="ECO:0000313" key="2">
    <source>
        <dbReference type="Proteomes" id="UP000019225"/>
    </source>
</evidence>
<dbReference type="KEGG" id="kal:KALB_4976"/>
<accession>W5WB16</accession>